<name>X1R5U3_9ZZZZ</name>
<evidence type="ECO:0000313" key="1">
    <source>
        <dbReference type="EMBL" id="GAI75918.1"/>
    </source>
</evidence>
<organism evidence="1">
    <name type="scientific">marine sediment metagenome</name>
    <dbReference type="NCBI Taxonomy" id="412755"/>
    <lineage>
        <taxon>unclassified sequences</taxon>
        <taxon>metagenomes</taxon>
        <taxon>ecological metagenomes</taxon>
    </lineage>
</organism>
<dbReference type="AlphaFoldDB" id="X1R5U3"/>
<gene>
    <name evidence="1" type="ORF">S12H4_24220</name>
</gene>
<comment type="caution">
    <text evidence="1">The sequence shown here is derived from an EMBL/GenBank/DDBJ whole genome shotgun (WGS) entry which is preliminary data.</text>
</comment>
<protein>
    <submittedName>
        <fullName evidence="1">Uncharacterized protein</fullName>
    </submittedName>
</protein>
<accession>X1R5U3</accession>
<proteinExistence type="predicted"/>
<dbReference type="EMBL" id="BARW01013081">
    <property type="protein sequence ID" value="GAI75918.1"/>
    <property type="molecule type" value="Genomic_DNA"/>
</dbReference>
<feature type="non-terminal residue" evidence="1">
    <location>
        <position position="1"/>
    </location>
</feature>
<sequence>SWKAHLVKLLCLIEARGKKLYPNSIENATIQAIDKIKSLLKDKNIKELVIERKYLLEMFDGNIIEMKETDRIPMLLHYTELKFIKQGIKIEYNGDLIKFINNLKFVTSI</sequence>
<reference evidence="1" key="1">
    <citation type="journal article" date="2014" name="Front. Microbiol.">
        <title>High frequency of phylogenetically diverse reductive dehalogenase-homologous genes in deep subseafloor sedimentary metagenomes.</title>
        <authorList>
            <person name="Kawai M."/>
            <person name="Futagami T."/>
            <person name="Toyoda A."/>
            <person name="Takaki Y."/>
            <person name="Nishi S."/>
            <person name="Hori S."/>
            <person name="Arai W."/>
            <person name="Tsubouchi T."/>
            <person name="Morono Y."/>
            <person name="Uchiyama I."/>
            <person name="Ito T."/>
            <person name="Fujiyama A."/>
            <person name="Inagaki F."/>
            <person name="Takami H."/>
        </authorList>
    </citation>
    <scope>NUCLEOTIDE SEQUENCE</scope>
    <source>
        <strain evidence="1">Expedition CK06-06</strain>
    </source>
</reference>